<organism evidence="2 4">
    <name type="scientific">Puccinia graminis f. sp. tritici</name>
    <dbReference type="NCBI Taxonomy" id="56615"/>
    <lineage>
        <taxon>Eukaryota</taxon>
        <taxon>Fungi</taxon>
        <taxon>Dikarya</taxon>
        <taxon>Basidiomycota</taxon>
        <taxon>Pucciniomycotina</taxon>
        <taxon>Pucciniomycetes</taxon>
        <taxon>Pucciniales</taxon>
        <taxon>Pucciniaceae</taxon>
        <taxon>Puccinia</taxon>
    </lineage>
</organism>
<gene>
    <name evidence="2" type="ORF">PGT21_009868</name>
    <name evidence="3" type="ORF">PGTUg99_017503</name>
</gene>
<protein>
    <submittedName>
        <fullName evidence="2">Uncharacterized protein</fullName>
    </submittedName>
</protein>
<evidence type="ECO:0000313" key="2">
    <source>
        <dbReference type="EMBL" id="KAA1104081.1"/>
    </source>
</evidence>
<accession>A0A5B0PS40</accession>
<dbReference type="Proteomes" id="UP000324748">
    <property type="component" value="Unassembled WGS sequence"/>
</dbReference>
<feature type="region of interest" description="Disordered" evidence="1">
    <location>
        <begin position="43"/>
        <end position="63"/>
    </location>
</feature>
<reference evidence="4 5" key="1">
    <citation type="submission" date="2019-05" db="EMBL/GenBank/DDBJ databases">
        <title>Emergence of the Ug99 lineage of the wheat stem rust pathogen through somatic hybridization.</title>
        <authorList>
            <person name="Li F."/>
            <person name="Upadhyaya N.M."/>
            <person name="Sperschneider J."/>
            <person name="Matny O."/>
            <person name="Nguyen-Phuc H."/>
            <person name="Mago R."/>
            <person name="Raley C."/>
            <person name="Miller M.E."/>
            <person name="Silverstein K.A.T."/>
            <person name="Henningsen E."/>
            <person name="Hirsch C.D."/>
            <person name="Visser B."/>
            <person name="Pretorius Z.A."/>
            <person name="Steffenson B.J."/>
            <person name="Schwessinger B."/>
            <person name="Dodds P.N."/>
            <person name="Figueroa M."/>
        </authorList>
    </citation>
    <scope>NUCLEOTIDE SEQUENCE [LARGE SCALE GENOMIC DNA]</scope>
    <source>
        <strain evidence="2">21-0</strain>
        <strain evidence="3 5">Ug99</strain>
    </source>
</reference>
<proteinExistence type="predicted"/>
<dbReference type="EMBL" id="VDEP01000143">
    <property type="protein sequence ID" value="KAA1128255.1"/>
    <property type="molecule type" value="Genomic_DNA"/>
</dbReference>
<sequence>MIAVGHAPGRLISSGHPPFSVTGIFLADSENADLLLVNCAVGPAASSSGPRQRQTVRQSPRSSIPSYQSVQLSLALEKEKALSCLIIKLISLSPVVSSSSRTSQ</sequence>
<evidence type="ECO:0000313" key="3">
    <source>
        <dbReference type="EMBL" id="KAA1128255.1"/>
    </source>
</evidence>
<comment type="caution">
    <text evidence="2">The sequence shown here is derived from an EMBL/GenBank/DDBJ whole genome shotgun (WGS) entry which is preliminary data.</text>
</comment>
<evidence type="ECO:0000313" key="5">
    <source>
        <dbReference type="Proteomes" id="UP000325313"/>
    </source>
</evidence>
<name>A0A5B0PS40_PUCGR</name>
<dbReference type="AlphaFoldDB" id="A0A5B0PS40"/>
<feature type="compositionally biased region" description="Polar residues" evidence="1">
    <location>
        <begin position="45"/>
        <end position="63"/>
    </location>
</feature>
<dbReference type="EMBL" id="VSWC01000041">
    <property type="protein sequence ID" value="KAA1104081.1"/>
    <property type="molecule type" value="Genomic_DNA"/>
</dbReference>
<dbReference type="Proteomes" id="UP000325313">
    <property type="component" value="Unassembled WGS sequence"/>
</dbReference>
<evidence type="ECO:0000313" key="4">
    <source>
        <dbReference type="Proteomes" id="UP000324748"/>
    </source>
</evidence>
<keyword evidence="4" id="KW-1185">Reference proteome</keyword>
<evidence type="ECO:0000256" key="1">
    <source>
        <dbReference type="SAM" id="MobiDB-lite"/>
    </source>
</evidence>